<dbReference type="FunFam" id="3.30.70.270:FF:000001">
    <property type="entry name" value="Diguanylate cyclase domain protein"/>
    <property type="match status" value="1"/>
</dbReference>
<dbReference type="SUPFAM" id="SSF55073">
    <property type="entry name" value="Nucleotide cyclase"/>
    <property type="match status" value="1"/>
</dbReference>
<dbReference type="EMBL" id="PDKO01000003">
    <property type="protein sequence ID" value="RXJ63758.1"/>
    <property type="molecule type" value="Genomic_DNA"/>
</dbReference>
<dbReference type="CDD" id="cd01949">
    <property type="entry name" value="GGDEF"/>
    <property type="match status" value="1"/>
</dbReference>
<keyword evidence="3" id="KW-0472">Membrane</keyword>
<dbReference type="InterPro" id="IPR000160">
    <property type="entry name" value="GGDEF_dom"/>
</dbReference>
<dbReference type="NCBIfam" id="TIGR00254">
    <property type="entry name" value="GGDEF"/>
    <property type="match status" value="1"/>
</dbReference>
<dbReference type="EC" id="2.7.7.65" evidence="1"/>
<keyword evidence="6" id="KW-1185">Reference proteome</keyword>
<accession>A0A4V1LQ79</accession>
<dbReference type="PANTHER" id="PTHR45138">
    <property type="entry name" value="REGULATORY COMPONENTS OF SENSORY TRANSDUCTION SYSTEM"/>
    <property type="match status" value="1"/>
</dbReference>
<dbReference type="RefSeq" id="WP_129081735.1">
    <property type="nucleotide sequence ID" value="NZ_CP041070.1"/>
</dbReference>
<dbReference type="STRING" id="877500.GCA_000935065_00057"/>
<organism evidence="5 6">
    <name type="scientific">Halarcobacter anaerophilus</name>
    <dbReference type="NCBI Taxonomy" id="877500"/>
    <lineage>
        <taxon>Bacteria</taxon>
        <taxon>Pseudomonadati</taxon>
        <taxon>Campylobacterota</taxon>
        <taxon>Epsilonproteobacteria</taxon>
        <taxon>Campylobacterales</taxon>
        <taxon>Arcobacteraceae</taxon>
        <taxon>Halarcobacter</taxon>
    </lineage>
</organism>
<evidence type="ECO:0000256" key="1">
    <source>
        <dbReference type="ARBA" id="ARBA00012528"/>
    </source>
</evidence>
<comment type="catalytic activity">
    <reaction evidence="2">
        <text>2 GTP = 3',3'-c-di-GMP + 2 diphosphate</text>
        <dbReference type="Rhea" id="RHEA:24898"/>
        <dbReference type="ChEBI" id="CHEBI:33019"/>
        <dbReference type="ChEBI" id="CHEBI:37565"/>
        <dbReference type="ChEBI" id="CHEBI:58805"/>
        <dbReference type="EC" id="2.7.7.65"/>
    </reaction>
</comment>
<dbReference type="AlphaFoldDB" id="A0A4V1LQ79"/>
<evidence type="ECO:0000256" key="3">
    <source>
        <dbReference type="SAM" id="Phobius"/>
    </source>
</evidence>
<evidence type="ECO:0000313" key="5">
    <source>
        <dbReference type="EMBL" id="RXJ63758.1"/>
    </source>
</evidence>
<evidence type="ECO:0000259" key="4">
    <source>
        <dbReference type="PROSITE" id="PS50887"/>
    </source>
</evidence>
<dbReference type="PROSITE" id="PS50887">
    <property type="entry name" value="GGDEF"/>
    <property type="match status" value="1"/>
</dbReference>
<dbReference type="GO" id="GO:0005886">
    <property type="term" value="C:plasma membrane"/>
    <property type="evidence" value="ECO:0007669"/>
    <property type="project" value="TreeGrafter"/>
</dbReference>
<evidence type="ECO:0000256" key="2">
    <source>
        <dbReference type="ARBA" id="ARBA00034247"/>
    </source>
</evidence>
<dbReference type="GO" id="GO:0043709">
    <property type="term" value="P:cell adhesion involved in single-species biofilm formation"/>
    <property type="evidence" value="ECO:0007669"/>
    <property type="project" value="TreeGrafter"/>
</dbReference>
<name>A0A4V1LQ79_9BACT</name>
<sequence length="371" mass="44117">MKKEFYKSVGFKLSILTIIILLSLFTSAFMFNSQIDKMKKRIDYIYFGNYIPVLKLHTLDDLYEDLIVCMKKNKKCNKSPFFKKIKKEWNYYNNSYKADEERKVVDSVNKDIQKSLSSKAKISTYKDILKKIDFLKEHEKKVAYKKRREFLKEYSSMKNYLFYNMIILLFVSFIFISLIIYSIIKKDNQLKILTKKYKLESITDGMTKLYNRKYFDKIFDNMPFISNANNWESAFVILDIDFFKQYNDTYGHDMGDITLKSVANSLQSYFNREYEYVFRLGGEEFGVILFDIDEEILKQCLADVNKNIESLNIEHKNSKISNVVTISIGAVIYEANTYISCNRLYKMADESLYRSKENGRNQYTIYNEEVK</sequence>
<dbReference type="OrthoDB" id="9778432at2"/>
<dbReference type="Pfam" id="PF00990">
    <property type="entry name" value="GGDEF"/>
    <property type="match status" value="1"/>
</dbReference>
<dbReference type="InterPro" id="IPR050469">
    <property type="entry name" value="Diguanylate_Cyclase"/>
</dbReference>
<dbReference type="PANTHER" id="PTHR45138:SF9">
    <property type="entry name" value="DIGUANYLATE CYCLASE DGCM-RELATED"/>
    <property type="match status" value="1"/>
</dbReference>
<evidence type="ECO:0000313" key="6">
    <source>
        <dbReference type="Proteomes" id="UP000290191"/>
    </source>
</evidence>
<feature type="domain" description="GGDEF" evidence="4">
    <location>
        <begin position="231"/>
        <end position="368"/>
    </location>
</feature>
<proteinExistence type="predicted"/>
<dbReference type="InterPro" id="IPR043128">
    <property type="entry name" value="Rev_trsase/Diguanyl_cyclase"/>
</dbReference>
<dbReference type="GO" id="GO:0052621">
    <property type="term" value="F:diguanylate cyclase activity"/>
    <property type="evidence" value="ECO:0007669"/>
    <property type="project" value="UniProtKB-EC"/>
</dbReference>
<reference evidence="5 6" key="1">
    <citation type="submission" date="2017-10" db="EMBL/GenBank/DDBJ databases">
        <title>Genomics of the genus Arcobacter.</title>
        <authorList>
            <person name="Perez-Cataluna A."/>
            <person name="Figueras M.J."/>
        </authorList>
    </citation>
    <scope>NUCLEOTIDE SEQUENCE [LARGE SCALE GENOMIC DNA]</scope>
    <source>
        <strain evidence="5 6">DSM 24636</strain>
    </source>
</reference>
<feature type="transmembrane region" description="Helical" evidence="3">
    <location>
        <begin position="161"/>
        <end position="184"/>
    </location>
</feature>
<dbReference type="Proteomes" id="UP000290191">
    <property type="component" value="Unassembled WGS sequence"/>
</dbReference>
<dbReference type="Gene3D" id="3.30.70.270">
    <property type="match status" value="1"/>
</dbReference>
<gene>
    <name evidence="5" type="ORF">CRV06_05820</name>
</gene>
<dbReference type="InterPro" id="IPR029787">
    <property type="entry name" value="Nucleotide_cyclase"/>
</dbReference>
<keyword evidence="3" id="KW-0812">Transmembrane</keyword>
<comment type="caution">
    <text evidence="5">The sequence shown here is derived from an EMBL/GenBank/DDBJ whole genome shotgun (WGS) entry which is preliminary data.</text>
</comment>
<dbReference type="SMART" id="SM00267">
    <property type="entry name" value="GGDEF"/>
    <property type="match status" value="1"/>
</dbReference>
<protein>
    <recommendedName>
        <fullName evidence="1">diguanylate cyclase</fullName>
        <ecNumber evidence="1">2.7.7.65</ecNumber>
    </recommendedName>
</protein>
<dbReference type="GO" id="GO:1902201">
    <property type="term" value="P:negative regulation of bacterial-type flagellum-dependent cell motility"/>
    <property type="evidence" value="ECO:0007669"/>
    <property type="project" value="TreeGrafter"/>
</dbReference>
<feature type="transmembrane region" description="Helical" evidence="3">
    <location>
        <begin position="12"/>
        <end position="31"/>
    </location>
</feature>
<keyword evidence="3" id="KW-1133">Transmembrane helix</keyword>